<evidence type="ECO:0000256" key="1">
    <source>
        <dbReference type="ARBA" id="ARBA00001554"/>
    </source>
</evidence>
<organism evidence="5 6">
    <name type="scientific">Phreatobacter stygius</name>
    <dbReference type="NCBI Taxonomy" id="1940610"/>
    <lineage>
        <taxon>Bacteria</taxon>
        <taxon>Pseudomonadati</taxon>
        <taxon>Pseudomonadota</taxon>
        <taxon>Alphaproteobacteria</taxon>
        <taxon>Hyphomicrobiales</taxon>
        <taxon>Phreatobacteraceae</taxon>
        <taxon>Phreatobacter</taxon>
    </lineage>
</organism>
<accession>A0A4D7AWV0</accession>
<sequence length="97" mass="10859">MRSKLDPVERTVALAALPQWSEVEGRDAIARRFVFKNFSEAWGFMSRSALIAERMDHHPEWFNVYKTVDVTLSTHDAGGVTHLDISLAKAMDAIAGN</sequence>
<dbReference type="GO" id="GO:0006729">
    <property type="term" value="P:tetrahydrobiopterin biosynthetic process"/>
    <property type="evidence" value="ECO:0007669"/>
    <property type="project" value="InterPro"/>
</dbReference>
<dbReference type="EMBL" id="CP039690">
    <property type="protein sequence ID" value="QCI64511.1"/>
    <property type="molecule type" value="Genomic_DNA"/>
</dbReference>
<dbReference type="PANTHER" id="PTHR12599">
    <property type="entry name" value="PTERIN-4-ALPHA-CARBINOLAMINE DEHYDRATASE"/>
    <property type="match status" value="1"/>
</dbReference>
<gene>
    <name evidence="5" type="ORF">E8M01_09845</name>
</gene>
<dbReference type="InterPro" id="IPR036428">
    <property type="entry name" value="PCD_sf"/>
</dbReference>
<protein>
    <recommendedName>
        <fullName evidence="4">Putative pterin-4-alpha-carbinolamine dehydratase</fullName>
        <shortName evidence="4">PHS</shortName>
        <ecNumber evidence="4">4.2.1.96</ecNumber>
    </recommendedName>
    <alternativeName>
        <fullName evidence="4">4-alpha-hydroxy-tetrahydropterin dehydratase</fullName>
    </alternativeName>
    <alternativeName>
        <fullName evidence="4">Pterin carbinolamine dehydratase</fullName>
        <shortName evidence="4">PCD</shortName>
    </alternativeName>
</protein>
<evidence type="ECO:0000256" key="4">
    <source>
        <dbReference type="HAMAP-Rule" id="MF_00434"/>
    </source>
</evidence>
<dbReference type="OrthoDB" id="9794987at2"/>
<evidence type="ECO:0000256" key="3">
    <source>
        <dbReference type="ARBA" id="ARBA00023239"/>
    </source>
</evidence>
<dbReference type="NCBIfam" id="NF002018">
    <property type="entry name" value="PRK00823.1-3"/>
    <property type="match status" value="1"/>
</dbReference>
<reference evidence="5 6" key="1">
    <citation type="submission" date="2019-04" db="EMBL/GenBank/DDBJ databases">
        <title>Phreatobacter aquaticus sp. nov.</title>
        <authorList>
            <person name="Choi A."/>
        </authorList>
    </citation>
    <scope>NUCLEOTIDE SEQUENCE [LARGE SCALE GENOMIC DNA]</scope>
    <source>
        <strain evidence="5 6">KCTC 52518</strain>
    </source>
</reference>
<keyword evidence="3 4" id="KW-0456">Lyase</keyword>
<keyword evidence="6" id="KW-1185">Reference proteome</keyword>
<name>A0A4D7AWV0_9HYPH</name>
<dbReference type="HAMAP" id="MF_00434">
    <property type="entry name" value="Pterin_4_alpha"/>
    <property type="match status" value="1"/>
</dbReference>
<evidence type="ECO:0000313" key="5">
    <source>
        <dbReference type="EMBL" id="QCI64511.1"/>
    </source>
</evidence>
<comment type="catalytic activity">
    <reaction evidence="1 4">
        <text>(4aS,6R)-4a-hydroxy-L-erythro-5,6,7,8-tetrahydrobiopterin = (6R)-L-erythro-6,7-dihydrobiopterin + H2O</text>
        <dbReference type="Rhea" id="RHEA:11920"/>
        <dbReference type="ChEBI" id="CHEBI:15377"/>
        <dbReference type="ChEBI" id="CHEBI:15642"/>
        <dbReference type="ChEBI" id="CHEBI:43120"/>
        <dbReference type="EC" id="4.2.1.96"/>
    </reaction>
</comment>
<comment type="similarity">
    <text evidence="2 4">Belongs to the pterin-4-alpha-carbinolamine dehydratase family.</text>
</comment>
<dbReference type="Pfam" id="PF01329">
    <property type="entry name" value="Pterin_4a"/>
    <property type="match status" value="1"/>
</dbReference>
<dbReference type="InterPro" id="IPR001533">
    <property type="entry name" value="Pterin_deHydtase"/>
</dbReference>
<proteinExistence type="inferred from homology"/>
<evidence type="ECO:0000313" key="6">
    <source>
        <dbReference type="Proteomes" id="UP000298781"/>
    </source>
</evidence>
<dbReference type="KEGG" id="pstg:E8M01_09845"/>
<dbReference type="EC" id="4.2.1.96" evidence="4"/>
<dbReference type="RefSeq" id="WP_136959964.1">
    <property type="nucleotide sequence ID" value="NZ_CP039690.1"/>
</dbReference>
<evidence type="ECO:0000256" key="2">
    <source>
        <dbReference type="ARBA" id="ARBA00006472"/>
    </source>
</evidence>
<dbReference type="PANTHER" id="PTHR12599:SF0">
    <property type="entry name" value="PTERIN-4-ALPHA-CARBINOLAMINE DEHYDRATASE"/>
    <property type="match status" value="1"/>
</dbReference>
<dbReference type="CDD" id="cd00914">
    <property type="entry name" value="PCD_DCoH_subfamily_b"/>
    <property type="match status" value="1"/>
</dbReference>
<dbReference type="AlphaFoldDB" id="A0A4D7AWV0"/>
<dbReference type="SUPFAM" id="SSF55248">
    <property type="entry name" value="PCD-like"/>
    <property type="match status" value="1"/>
</dbReference>
<dbReference type="Gene3D" id="3.30.1360.20">
    <property type="entry name" value="Transcriptional coactivator/pterin dehydratase"/>
    <property type="match status" value="1"/>
</dbReference>
<dbReference type="GO" id="GO:0008124">
    <property type="term" value="F:4-alpha-hydroxytetrahydrobiopterin dehydratase activity"/>
    <property type="evidence" value="ECO:0007669"/>
    <property type="project" value="UniProtKB-UniRule"/>
</dbReference>
<dbReference type="Proteomes" id="UP000298781">
    <property type="component" value="Chromosome"/>
</dbReference>
<dbReference type="NCBIfam" id="NF002020">
    <property type="entry name" value="PRK00823.1-5"/>
    <property type="match status" value="1"/>
</dbReference>